<dbReference type="Pfam" id="PF04102">
    <property type="entry name" value="SlyX"/>
    <property type="match status" value="1"/>
</dbReference>
<reference evidence="2" key="1">
    <citation type="journal article" date="2019" name="Int. J. Syst. Evol. Microbiol.">
        <title>The Global Catalogue of Microorganisms (GCM) 10K type strain sequencing project: providing services to taxonomists for standard genome sequencing and annotation.</title>
        <authorList>
            <consortium name="The Broad Institute Genomics Platform"/>
            <consortium name="The Broad Institute Genome Sequencing Center for Infectious Disease"/>
            <person name="Wu L."/>
            <person name="Ma J."/>
        </authorList>
    </citation>
    <scope>NUCLEOTIDE SEQUENCE [LARGE SCALE GENOMIC DNA]</scope>
    <source>
        <strain evidence="2">JCM 16914</strain>
    </source>
</reference>
<dbReference type="EMBL" id="BAAAZT010000077">
    <property type="protein sequence ID" value="GAA3911150.1"/>
    <property type="molecule type" value="Genomic_DNA"/>
</dbReference>
<dbReference type="Proteomes" id="UP001500133">
    <property type="component" value="Unassembled WGS sequence"/>
</dbReference>
<dbReference type="Gene3D" id="1.20.5.300">
    <property type="match status" value="1"/>
</dbReference>
<gene>
    <name evidence="1" type="ORF">GCM10022228_23010</name>
</gene>
<keyword evidence="2" id="KW-1185">Reference proteome</keyword>
<sequence>MPHKLSPAALQARLDDLEARLAFQEDWLDTLDQAVITQQRRLEALESISALMQKRLREQQITADTAAAQAGNAEDEAPPHY</sequence>
<evidence type="ECO:0000313" key="1">
    <source>
        <dbReference type="EMBL" id="GAA3911150.1"/>
    </source>
</evidence>
<proteinExistence type="predicted"/>
<organism evidence="1 2">
    <name type="scientific">Halomonas cibimaris</name>
    <dbReference type="NCBI Taxonomy" id="657012"/>
    <lineage>
        <taxon>Bacteria</taxon>
        <taxon>Pseudomonadati</taxon>
        <taxon>Pseudomonadota</taxon>
        <taxon>Gammaproteobacteria</taxon>
        <taxon>Oceanospirillales</taxon>
        <taxon>Halomonadaceae</taxon>
        <taxon>Halomonas</taxon>
    </lineage>
</organism>
<accession>A0ABP7M2L5</accession>
<name>A0ABP7M2L5_9GAMM</name>
<dbReference type="PANTHER" id="PTHR36508">
    <property type="entry name" value="PROTEIN SLYX"/>
    <property type="match status" value="1"/>
</dbReference>
<dbReference type="RefSeq" id="WP_344705089.1">
    <property type="nucleotide sequence ID" value="NZ_BAAAZT010000077.1"/>
</dbReference>
<dbReference type="PANTHER" id="PTHR36508:SF1">
    <property type="entry name" value="PROTEIN SLYX"/>
    <property type="match status" value="1"/>
</dbReference>
<comment type="caution">
    <text evidence="1">The sequence shown here is derived from an EMBL/GenBank/DDBJ whole genome shotgun (WGS) entry which is preliminary data.</text>
</comment>
<evidence type="ECO:0000313" key="2">
    <source>
        <dbReference type="Proteomes" id="UP001500133"/>
    </source>
</evidence>
<dbReference type="InterPro" id="IPR007236">
    <property type="entry name" value="SlyX"/>
</dbReference>
<protein>
    <submittedName>
        <fullName evidence="1">SlyX family protein</fullName>
    </submittedName>
</protein>